<gene>
    <name evidence="1" type="ORF">M9458_015656</name>
</gene>
<name>A0ABD0QQR9_CIRMR</name>
<dbReference type="AlphaFoldDB" id="A0ABD0QQR9"/>
<dbReference type="EMBL" id="JAMKFB020000007">
    <property type="protein sequence ID" value="KAL0188557.1"/>
    <property type="molecule type" value="Genomic_DNA"/>
</dbReference>
<evidence type="ECO:0000313" key="1">
    <source>
        <dbReference type="EMBL" id="KAL0188557.1"/>
    </source>
</evidence>
<proteinExistence type="predicted"/>
<evidence type="ECO:0000313" key="2">
    <source>
        <dbReference type="Proteomes" id="UP001529510"/>
    </source>
</evidence>
<dbReference type="Proteomes" id="UP001529510">
    <property type="component" value="Unassembled WGS sequence"/>
</dbReference>
<feature type="non-terminal residue" evidence="1">
    <location>
        <position position="1"/>
    </location>
</feature>
<accession>A0ABD0QQR9</accession>
<comment type="caution">
    <text evidence="1">The sequence shown here is derived from an EMBL/GenBank/DDBJ whole genome shotgun (WGS) entry which is preliminary data.</text>
</comment>
<protein>
    <submittedName>
        <fullName evidence="1">Uncharacterized protein</fullName>
    </submittedName>
</protein>
<organism evidence="1 2">
    <name type="scientific">Cirrhinus mrigala</name>
    <name type="common">Mrigala</name>
    <dbReference type="NCBI Taxonomy" id="683832"/>
    <lineage>
        <taxon>Eukaryota</taxon>
        <taxon>Metazoa</taxon>
        <taxon>Chordata</taxon>
        <taxon>Craniata</taxon>
        <taxon>Vertebrata</taxon>
        <taxon>Euteleostomi</taxon>
        <taxon>Actinopterygii</taxon>
        <taxon>Neopterygii</taxon>
        <taxon>Teleostei</taxon>
        <taxon>Ostariophysi</taxon>
        <taxon>Cypriniformes</taxon>
        <taxon>Cyprinidae</taxon>
        <taxon>Labeoninae</taxon>
        <taxon>Labeonini</taxon>
        <taxon>Cirrhinus</taxon>
    </lineage>
</organism>
<reference evidence="1 2" key="1">
    <citation type="submission" date="2024-05" db="EMBL/GenBank/DDBJ databases">
        <title>Genome sequencing and assembly of Indian major carp, Cirrhinus mrigala (Hamilton, 1822).</title>
        <authorList>
            <person name="Mohindra V."/>
            <person name="Chowdhury L.M."/>
            <person name="Lal K."/>
            <person name="Jena J.K."/>
        </authorList>
    </citation>
    <scope>NUCLEOTIDE SEQUENCE [LARGE SCALE GENOMIC DNA]</scope>
    <source>
        <strain evidence="1">CM1030</strain>
        <tissue evidence="1">Blood</tissue>
    </source>
</reference>
<keyword evidence="2" id="KW-1185">Reference proteome</keyword>
<sequence length="58" mass="6586">ESLVRMERKETVAPQVRVFQDCKVTVEAVDFLDLLVQLVHLGVQDNLVKMACQDCLVI</sequence>